<feature type="transmembrane region" description="Helical" evidence="6">
    <location>
        <begin position="577"/>
        <end position="593"/>
    </location>
</feature>
<feature type="transmembrane region" description="Helical" evidence="6">
    <location>
        <begin position="349"/>
        <end position="370"/>
    </location>
</feature>
<dbReference type="RefSeq" id="WP_052020246.1">
    <property type="nucleotide sequence ID" value="NZ_BAVZ01000007.1"/>
</dbReference>
<keyword evidence="3 6" id="KW-0812">Transmembrane</keyword>
<evidence type="ECO:0000313" key="8">
    <source>
        <dbReference type="Proteomes" id="UP000019364"/>
    </source>
</evidence>
<accession>W7Z2Q1</accession>
<keyword evidence="8" id="KW-1185">Reference proteome</keyword>
<dbReference type="GO" id="GO:0033573">
    <property type="term" value="C:high-affinity iron permease complex"/>
    <property type="evidence" value="ECO:0007669"/>
    <property type="project" value="InterPro"/>
</dbReference>
<dbReference type="Proteomes" id="UP000019364">
    <property type="component" value="Unassembled WGS sequence"/>
</dbReference>
<comment type="caution">
    <text evidence="7">The sequence shown here is derived from an EMBL/GenBank/DDBJ whole genome shotgun (WGS) entry which is preliminary data.</text>
</comment>
<evidence type="ECO:0000256" key="5">
    <source>
        <dbReference type="ARBA" id="ARBA00023136"/>
    </source>
</evidence>
<dbReference type="EMBL" id="BAVZ01000007">
    <property type="protein sequence ID" value="GAF08704.1"/>
    <property type="molecule type" value="Genomic_DNA"/>
</dbReference>
<feature type="transmembrane region" description="Helical" evidence="6">
    <location>
        <begin position="416"/>
        <end position="436"/>
    </location>
</feature>
<dbReference type="eggNOG" id="COG0672">
    <property type="taxonomic scope" value="Bacteria"/>
</dbReference>
<comment type="subcellular location">
    <subcellularLocation>
        <location evidence="1">Membrane</location>
        <topology evidence="1">Multi-pass membrane protein</topology>
    </subcellularLocation>
</comment>
<evidence type="ECO:0000313" key="7">
    <source>
        <dbReference type="EMBL" id="GAF08704.1"/>
    </source>
</evidence>
<gene>
    <name evidence="7" type="ORF">JCM16418_2794</name>
</gene>
<dbReference type="STRING" id="1236976.JCM16418_2794"/>
<dbReference type="AlphaFoldDB" id="W7Z2Q1"/>
<protein>
    <submittedName>
        <fullName evidence="7">Ferrous iron transport permease EfeU</fullName>
    </submittedName>
</protein>
<feature type="transmembrane region" description="Helical" evidence="6">
    <location>
        <begin position="456"/>
        <end position="474"/>
    </location>
</feature>
<feature type="transmembrane region" description="Helical" evidence="6">
    <location>
        <begin position="382"/>
        <end position="404"/>
    </location>
</feature>
<evidence type="ECO:0000256" key="2">
    <source>
        <dbReference type="ARBA" id="ARBA00008333"/>
    </source>
</evidence>
<dbReference type="GO" id="GO:0015093">
    <property type="term" value="F:ferrous iron transmembrane transporter activity"/>
    <property type="evidence" value="ECO:0007669"/>
    <property type="project" value="TreeGrafter"/>
</dbReference>
<evidence type="ECO:0000256" key="1">
    <source>
        <dbReference type="ARBA" id="ARBA00004141"/>
    </source>
</evidence>
<dbReference type="InterPro" id="IPR004923">
    <property type="entry name" value="FTR1/Fip1/EfeU"/>
</dbReference>
<dbReference type="PANTHER" id="PTHR31632">
    <property type="entry name" value="IRON TRANSPORTER FTH1"/>
    <property type="match status" value="1"/>
</dbReference>
<feature type="transmembrane region" description="Helical" evidence="6">
    <location>
        <begin position="494"/>
        <end position="518"/>
    </location>
</feature>
<dbReference type="OrthoDB" id="8215804at2"/>
<evidence type="ECO:0000256" key="4">
    <source>
        <dbReference type="ARBA" id="ARBA00022989"/>
    </source>
</evidence>
<dbReference type="Pfam" id="PF03239">
    <property type="entry name" value="FTR1"/>
    <property type="match status" value="1"/>
</dbReference>
<dbReference type="PANTHER" id="PTHR31632:SF2">
    <property type="entry name" value="PLASMA MEMBRANE IRON PERMEASE"/>
    <property type="match status" value="1"/>
</dbReference>
<sequence length="611" mass="66203">MLRATILTSKRGFSRVSAVLLTFLLLISLILPSSIHAETEIKADIDHLLPFVGSALVETGQSKWDAATEDLKQFEQLWQAVKAQQTQTGSNTNSDNVDAALADAQAKLKAGGADAKPALSKLARAVNTYVSDIQDKGKTTTSGASAAKTLLLPLAKESLAAIQQEDWDQATKSYQSIVSAWLKAETPIRSENFTVYGQLETQITIVRVALQADPIRKEQARTEMQKLVTLLSDYADGKAPADSSVNTSNNSLEDLLVILDSARQETANSKGNLAADQMTTFISMWPSVEGVVRISSPSLYTDIENQMTAVSGLLLSNPPQLSKASTIMDDMASKLKPIAGTHHYNAWDAALILLREGLEAILVLSALLSYLNRSGNKKQSKWIWSGAGAGLVLSLILAVILTYTISQAASGSARELLEGITGLVAVGMMLTVGQWLHSKSNTKAWNTYVGRQVDSALARGSLWSLFMIAGLAIFREGAETTIFYVGMSSSIDPLQLVLGISIASVILAVLAYAIIVLSARLPIRGFFLAATVLIYYLVLRFLGDSIHSLQVAGRLPAHASDHLPSINWLGMYPSWETFIPQAIVLLYIIWTMVRQELHKTRSNKSVSEANR</sequence>
<name>W7Z2Q1_9BACL</name>
<evidence type="ECO:0000256" key="3">
    <source>
        <dbReference type="ARBA" id="ARBA00022692"/>
    </source>
</evidence>
<feature type="transmembrane region" description="Helical" evidence="6">
    <location>
        <begin position="525"/>
        <end position="543"/>
    </location>
</feature>
<evidence type="ECO:0000256" key="6">
    <source>
        <dbReference type="SAM" id="Phobius"/>
    </source>
</evidence>
<organism evidence="7 8">
    <name type="scientific">Paenibacillus pini JCM 16418</name>
    <dbReference type="NCBI Taxonomy" id="1236976"/>
    <lineage>
        <taxon>Bacteria</taxon>
        <taxon>Bacillati</taxon>
        <taxon>Bacillota</taxon>
        <taxon>Bacilli</taxon>
        <taxon>Bacillales</taxon>
        <taxon>Paenibacillaceae</taxon>
        <taxon>Paenibacillus</taxon>
    </lineage>
</organism>
<reference evidence="7 8" key="1">
    <citation type="journal article" date="2014" name="Genome Announc.">
        <title>Draft Genome Sequence of Paenibacillus pini JCM 16418T, Isolated from the Rhizosphere of Pine Tree.</title>
        <authorList>
            <person name="Yuki M."/>
            <person name="Oshima K."/>
            <person name="Suda W."/>
            <person name="Oshida Y."/>
            <person name="Kitamura K."/>
            <person name="Iida Y."/>
            <person name="Hattori M."/>
            <person name="Ohkuma M."/>
        </authorList>
    </citation>
    <scope>NUCLEOTIDE SEQUENCE [LARGE SCALE GENOMIC DNA]</scope>
    <source>
        <strain evidence="7 8">JCM 16418</strain>
    </source>
</reference>
<keyword evidence="4 6" id="KW-1133">Transmembrane helix</keyword>
<proteinExistence type="inferred from homology"/>
<comment type="similarity">
    <text evidence="2">Belongs to the oxidase-dependent Fe transporter (OFeT) (TC 9.A.10.1) family.</text>
</comment>
<keyword evidence="5 6" id="KW-0472">Membrane</keyword>